<comment type="caution">
    <text evidence="1">The sequence shown here is derived from an EMBL/GenBank/DDBJ whole genome shotgun (WGS) entry which is preliminary data.</text>
</comment>
<sequence>MSSISGHHRQQNPAVNMEDLSHSLPTILSELHAQLATLYHPLKWPDVSNLKRYGTPWHVAYQKGKAALHGKKYKQAIRFYSESASHAYKIEFASKHERSSVLAEILKRRAFALYKIGEYEDALSDVNMVIRLVARIKEPDVYLLATDIQLALKEYDGAQKSCEEAFKISLKTRTASKKILTDVELKITRAMDQLASREEEYKGIRLDPIQHLSMDIVELVMQHGLSGDDYFALKCTWVSRSWRQTLQNMPSLWHVYTYNAGATRTAQPKRQAWAQHADNHFREIRLLHADTKTAMNKINNTWKPYLKSMDTLKLEGTTMNNPDVVQHFAQLHSKSYNVTSLYLHSFNRQKFRKAELDLGLLTSENRATIRELHLAGISLNSYESPTEEADGLEWTGLRHLSLTQCLIIPSRKKVATGISHEVEHVAQQDQLHSVLRRALNLENLVVAVNVLMIPSAVSHPTTYSQSMTVLGHLHTLRIPPPCFWSIDIITPNVRHLAFTFGHNPIRTRFSQQDRSLQSGLVPLLTSFAPTGIDVGKLVSVEFMINGGDTKDTLLDWLQGMKNLEKLTVVSVKLSSGTASQLSPHFSLEESKLEELNVGTDQANTANRHLISSLSEDPSLCPKLQELYLADMYTPEEPLLAWIQARKSGDNP</sequence>
<accession>A0ACC2XV42</accession>
<evidence type="ECO:0000313" key="1">
    <source>
        <dbReference type="EMBL" id="KAJ9126896.1"/>
    </source>
</evidence>
<organism evidence="1 2">
    <name type="scientific">Naganishia onofrii</name>
    <dbReference type="NCBI Taxonomy" id="1851511"/>
    <lineage>
        <taxon>Eukaryota</taxon>
        <taxon>Fungi</taxon>
        <taxon>Dikarya</taxon>
        <taxon>Basidiomycota</taxon>
        <taxon>Agaricomycotina</taxon>
        <taxon>Tremellomycetes</taxon>
        <taxon>Filobasidiales</taxon>
        <taxon>Filobasidiaceae</taxon>
        <taxon>Naganishia</taxon>
    </lineage>
</organism>
<keyword evidence="2" id="KW-1185">Reference proteome</keyword>
<proteinExistence type="predicted"/>
<reference evidence="1" key="1">
    <citation type="submission" date="2023-04" db="EMBL/GenBank/DDBJ databases">
        <title>Draft Genome sequencing of Naganishia species isolated from polar environments using Oxford Nanopore Technology.</title>
        <authorList>
            <person name="Leo P."/>
            <person name="Venkateswaran K."/>
        </authorList>
    </citation>
    <scope>NUCLEOTIDE SEQUENCE</scope>
    <source>
        <strain evidence="1">DBVPG 5303</strain>
    </source>
</reference>
<dbReference type="Proteomes" id="UP001234202">
    <property type="component" value="Unassembled WGS sequence"/>
</dbReference>
<dbReference type="EMBL" id="JASBWV010000004">
    <property type="protein sequence ID" value="KAJ9126896.1"/>
    <property type="molecule type" value="Genomic_DNA"/>
</dbReference>
<feature type="non-terminal residue" evidence="1">
    <location>
        <position position="651"/>
    </location>
</feature>
<gene>
    <name evidence="1" type="ORF">QFC24_001932</name>
</gene>
<protein>
    <submittedName>
        <fullName evidence="1">Uncharacterized protein</fullName>
    </submittedName>
</protein>
<evidence type="ECO:0000313" key="2">
    <source>
        <dbReference type="Proteomes" id="UP001234202"/>
    </source>
</evidence>
<name>A0ACC2XV42_9TREE</name>